<dbReference type="Gene3D" id="1.50.10.10">
    <property type="match status" value="1"/>
</dbReference>
<dbReference type="Proteomes" id="UP001212821">
    <property type="component" value="Chromosome"/>
</dbReference>
<dbReference type="RefSeq" id="WP_270139777.1">
    <property type="nucleotide sequence ID" value="NZ_CP115450.1"/>
</dbReference>
<dbReference type="Pfam" id="PF00723">
    <property type="entry name" value="Glyco_hydro_15"/>
    <property type="match status" value="1"/>
</dbReference>
<dbReference type="EMBL" id="CP115450">
    <property type="protein sequence ID" value="WBP84507.1"/>
    <property type="molecule type" value="Genomic_DNA"/>
</dbReference>
<sequence length="587" mass="63688">MTAFPPRSLREYALLADGERGALVGPSGEIAWLCAPRWDSDPVFAALIGGTGEYAVTPVGRFVPGGYYEGRGLVRHGRWITEQGVIVCREALALPADPHRLVLLRRVHADYGPARLRLRLAAGSGFDTARTRAPRRTTDGWSIRAGRLRLRWTGAQAARPHPDGSLVADVALDPGERLDLVLEVSDRGLDAPPPDPDRCWRATERAWRAAVPDLRHTYDGRDAAFSYAVLRGLTSPATGGMVAAATTSLPERAEEGRNYDYRYVWIRDQCLAGQAVAACGPDPLLDDAVRFTTARLAEDGPRIAPAYTAAGGRVPDQHTVDLPGYPGGHDQVGNRITRQFQLDAFGEALLLFAAAARHDRLGPEAHGAARTAAAAIAARWREPDAGIWELGPRQWTHSRLICAAGLHAITRPRVAGAAGLTDGLAAEWSALADRLSARAARLALHPSGRWQRSPDDPAPDLALLLPPVRGWPPADDPRTVATLRACREQLTDGHYAYRFRHDERPLAEAEGAFVLCGFLMALAERQQGDAVEAARWFETTRGLCGSAGLFSEEYDIAQRQQRGNLPQAFVHAMLLECAARLAEPPVS</sequence>
<organism evidence="3 4">
    <name type="scientific">Kitasatospora cathayae</name>
    <dbReference type="NCBI Taxonomy" id="3004092"/>
    <lineage>
        <taxon>Bacteria</taxon>
        <taxon>Bacillati</taxon>
        <taxon>Actinomycetota</taxon>
        <taxon>Actinomycetes</taxon>
        <taxon>Kitasatosporales</taxon>
        <taxon>Streptomycetaceae</taxon>
        <taxon>Kitasatospora</taxon>
    </lineage>
</organism>
<feature type="domain" description="GH15-like" evidence="1">
    <location>
        <begin position="235"/>
        <end position="578"/>
    </location>
</feature>
<evidence type="ECO:0000259" key="1">
    <source>
        <dbReference type="Pfam" id="PF00723"/>
    </source>
</evidence>
<dbReference type="GO" id="GO:0016787">
    <property type="term" value="F:hydrolase activity"/>
    <property type="evidence" value="ECO:0007669"/>
    <property type="project" value="UniProtKB-KW"/>
</dbReference>
<reference evidence="4" key="1">
    <citation type="submission" date="2022-12" db="EMBL/GenBank/DDBJ databases">
        <authorList>
            <person name="Mo P."/>
        </authorList>
    </citation>
    <scope>NUCLEOTIDE SEQUENCE [LARGE SCALE GENOMIC DNA]</scope>
    <source>
        <strain evidence="4">HUAS 3-15</strain>
    </source>
</reference>
<keyword evidence="3" id="KW-0378">Hydrolase</keyword>
<dbReference type="SUPFAM" id="SSF48208">
    <property type="entry name" value="Six-hairpin glycosidases"/>
    <property type="match status" value="1"/>
</dbReference>
<protein>
    <submittedName>
        <fullName evidence="3">Glycoside hydrolase family 15 protein</fullName>
    </submittedName>
</protein>
<evidence type="ECO:0000259" key="2">
    <source>
        <dbReference type="Pfam" id="PF19291"/>
    </source>
</evidence>
<dbReference type="InterPro" id="IPR045582">
    <property type="entry name" value="Trehalase-like_N"/>
</dbReference>
<accession>A0ABY7PVN6</accession>
<proteinExistence type="predicted"/>
<dbReference type="Pfam" id="PF19291">
    <property type="entry name" value="TREH_N"/>
    <property type="match status" value="1"/>
</dbReference>
<evidence type="ECO:0000313" key="3">
    <source>
        <dbReference type="EMBL" id="WBP84507.1"/>
    </source>
</evidence>
<dbReference type="InterPro" id="IPR011613">
    <property type="entry name" value="GH15-like"/>
</dbReference>
<gene>
    <name evidence="3" type="ORF">O1G21_00630</name>
</gene>
<evidence type="ECO:0000313" key="4">
    <source>
        <dbReference type="Proteomes" id="UP001212821"/>
    </source>
</evidence>
<dbReference type="InterPro" id="IPR012341">
    <property type="entry name" value="6hp_glycosidase-like_sf"/>
</dbReference>
<feature type="domain" description="Trehalase-like N-terminal" evidence="2">
    <location>
        <begin position="11"/>
        <end position="108"/>
    </location>
</feature>
<dbReference type="PANTHER" id="PTHR31616">
    <property type="entry name" value="TREHALASE"/>
    <property type="match status" value="1"/>
</dbReference>
<keyword evidence="4" id="KW-1185">Reference proteome</keyword>
<dbReference type="InterPro" id="IPR008928">
    <property type="entry name" value="6-hairpin_glycosidase_sf"/>
</dbReference>
<dbReference type="PANTHER" id="PTHR31616:SF10">
    <property type="entry name" value="TREHALASE"/>
    <property type="match status" value="1"/>
</dbReference>
<name>A0ABY7PVN6_9ACTN</name>